<sequence length="527" mass="60774">MKKRNLHGLNNPNDEFFIEELAKIPTTLKEEDSYSFFKHILSLFASTKITNDVGNEILLTICKLLTLENHLQIFIDNCFVSNLPLDNFLLIDNILNILDILASKNPSSITREALEPIARRSPYKTLFLLAKMAQKEPLLQNDNNLNQKNSKNNSKSNSKNTSKNNRKDYNYEEEDESDEKNFSLIEKLDWISLLFESESFKRPECAENFISLLVYLLDNSDSFYREFSRKVWMTICSLLQSQNDNIIKYAYVSLCYLIDNEICSHSTLPFSLIANHLSKISLQKSAFSLLIRCNFQRMKSPELVKILIQHATSNKKATLVLLRLSQTENGVDLLINNSSWMGTGLPDKLTTMNLFCNVLLHKEQRESLATKTRDVVNFLSSAFSIEDEKNPNLDTIVVSVLCTILRRIPFDENLVKQLSRHKFLTAYFGRTTRQDTPRNAIYALHVINLVADCCYTKELSQVIDFLIHSIKKNDDNSNFALLTAANLCKYKECVEKLKEKKIVKYILDLDTNTKYQRRFLQAIGAIY</sequence>
<dbReference type="Proteomes" id="UP000179807">
    <property type="component" value="Unassembled WGS sequence"/>
</dbReference>
<dbReference type="RefSeq" id="XP_068349804.1">
    <property type="nucleotide sequence ID" value="XM_068495079.1"/>
</dbReference>
<dbReference type="InterPro" id="IPR011989">
    <property type="entry name" value="ARM-like"/>
</dbReference>
<dbReference type="InterPro" id="IPR016024">
    <property type="entry name" value="ARM-type_fold"/>
</dbReference>
<dbReference type="AlphaFoldDB" id="A0A1J4JG94"/>
<dbReference type="Gene3D" id="1.25.10.10">
    <property type="entry name" value="Leucine-rich Repeat Variant"/>
    <property type="match status" value="1"/>
</dbReference>
<keyword evidence="3" id="KW-1185">Reference proteome</keyword>
<accession>A0A1J4JG94</accession>
<gene>
    <name evidence="2" type="ORF">TRFO_09822</name>
</gene>
<dbReference type="GeneID" id="94829783"/>
<protein>
    <submittedName>
        <fullName evidence="2">Uncharacterized protein</fullName>
    </submittedName>
</protein>
<evidence type="ECO:0000256" key="1">
    <source>
        <dbReference type="SAM" id="MobiDB-lite"/>
    </source>
</evidence>
<proteinExistence type="predicted"/>
<dbReference type="SUPFAM" id="SSF48371">
    <property type="entry name" value="ARM repeat"/>
    <property type="match status" value="1"/>
</dbReference>
<evidence type="ECO:0000313" key="3">
    <source>
        <dbReference type="Proteomes" id="UP000179807"/>
    </source>
</evidence>
<reference evidence="2" key="1">
    <citation type="submission" date="2016-10" db="EMBL/GenBank/DDBJ databases">
        <authorList>
            <person name="Benchimol M."/>
            <person name="Almeida L.G."/>
            <person name="Vasconcelos A.T."/>
            <person name="Perreira-Neves A."/>
            <person name="Rosa I.A."/>
            <person name="Tasca T."/>
            <person name="Bogo M.R."/>
            <person name="de Souza W."/>
        </authorList>
    </citation>
    <scope>NUCLEOTIDE SEQUENCE [LARGE SCALE GENOMIC DNA]</scope>
    <source>
        <strain evidence="2">K</strain>
    </source>
</reference>
<comment type="caution">
    <text evidence="2">The sequence shown here is derived from an EMBL/GenBank/DDBJ whole genome shotgun (WGS) entry which is preliminary data.</text>
</comment>
<evidence type="ECO:0000313" key="2">
    <source>
        <dbReference type="EMBL" id="OHS96667.1"/>
    </source>
</evidence>
<feature type="region of interest" description="Disordered" evidence="1">
    <location>
        <begin position="140"/>
        <end position="174"/>
    </location>
</feature>
<feature type="compositionally biased region" description="Low complexity" evidence="1">
    <location>
        <begin position="141"/>
        <end position="163"/>
    </location>
</feature>
<dbReference type="VEuPathDB" id="TrichDB:TRFO_09822"/>
<organism evidence="2 3">
    <name type="scientific">Tritrichomonas foetus</name>
    <dbReference type="NCBI Taxonomy" id="1144522"/>
    <lineage>
        <taxon>Eukaryota</taxon>
        <taxon>Metamonada</taxon>
        <taxon>Parabasalia</taxon>
        <taxon>Tritrichomonadida</taxon>
        <taxon>Tritrichomonadidae</taxon>
        <taxon>Tritrichomonas</taxon>
    </lineage>
</organism>
<dbReference type="EMBL" id="MLAK01001160">
    <property type="protein sequence ID" value="OHS96667.1"/>
    <property type="molecule type" value="Genomic_DNA"/>
</dbReference>
<name>A0A1J4JG94_9EUKA</name>